<feature type="domain" description="CCHC-type" evidence="2">
    <location>
        <begin position="536"/>
        <end position="552"/>
    </location>
</feature>
<dbReference type="OrthoDB" id="6390043at2759"/>
<feature type="compositionally biased region" description="Polar residues" evidence="1">
    <location>
        <begin position="445"/>
        <end position="456"/>
    </location>
</feature>
<dbReference type="STRING" id="6669.E9HEN9"/>
<feature type="region of interest" description="Disordered" evidence="1">
    <location>
        <begin position="1"/>
        <end position="111"/>
    </location>
</feature>
<keyword evidence="4" id="KW-1185">Reference proteome</keyword>
<evidence type="ECO:0000259" key="2">
    <source>
        <dbReference type="SMART" id="SM00343"/>
    </source>
</evidence>
<dbReference type="InterPro" id="IPR048270">
    <property type="entry name" value="PNMA_C"/>
</dbReference>
<evidence type="ECO:0000313" key="3">
    <source>
        <dbReference type="EMBL" id="EFX69811.1"/>
    </source>
</evidence>
<dbReference type="SMART" id="SM00343">
    <property type="entry name" value="ZnF_C2HC"/>
    <property type="match status" value="2"/>
</dbReference>
<dbReference type="HOGENOM" id="CLU_477573_0_0_1"/>
<feature type="domain" description="CCHC-type" evidence="2">
    <location>
        <begin position="510"/>
        <end position="526"/>
    </location>
</feature>
<organism evidence="3 4">
    <name type="scientific">Daphnia pulex</name>
    <name type="common">Water flea</name>
    <dbReference type="NCBI Taxonomy" id="6669"/>
    <lineage>
        <taxon>Eukaryota</taxon>
        <taxon>Metazoa</taxon>
        <taxon>Ecdysozoa</taxon>
        <taxon>Arthropoda</taxon>
        <taxon>Crustacea</taxon>
        <taxon>Branchiopoda</taxon>
        <taxon>Diplostraca</taxon>
        <taxon>Cladocera</taxon>
        <taxon>Anomopoda</taxon>
        <taxon>Daphniidae</taxon>
        <taxon>Daphnia</taxon>
    </lineage>
</organism>
<feature type="compositionally biased region" description="Low complexity" evidence="1">
    <location>
        <begin position="461"/>
        <end position="477"/>
    </location>
</feature>
<feature type="compositionally biased region" description="Basic and acidic residues" evidence="1">
    <location>
        <begin position="98"/>
        <end position="111"/>
    </location>
</feature>
<evidence type="ECO:0000256" key="1">
    <source>
        <dbReference type="SAM" id="MobiDB-lite"/>
    </source>
</evidence>
<feature type="compositionally biased region" description="Low complexity" evidence="1">
    <location>
        <begin position="384"/>
        <end position="402"/>
    </location>
</feature>
<dbReference type="Pfam" id="PF14893">
    <property type="entry name" value="PNMA"/>
    <property type="match status" value="1"/>
</dbReference>
<evidence type="ECO:0000313" key="4">
    <source>
        <dbReference type="Proteomes" id="UP000000305"/>
    </source>
</evidence>
<dbReference type="Gene3D" id="4.10.60.10">
    <property type="entry name" value="Zinc finger, CCHC-type"/>
    <property type="match status" value="1"/>
</dbReference>
<dbReference type="InterPro" id="IPR036875">
    <property type="entry name" value="Znf_CCHC_sf"/>
</dbReference>
<dbReference type="GO" id="GO:0003676">
    <property type="term" value="F:nucleic acid binding"/>
    <property type="evidence" value="ECO:0007669"/>
    <property type="project" value="InterPro"/>
</dbReference>
<dbReference type="PANTHER" id="PTHR33223">
    <property type="entry name" value="CCHC-TYPE DOMAIN-CONTAINING PROTEIN"/>
    <property type="match status" value="1"/>
</dbReference>
<feature type="region of interest" description="Disordered" evidence="1">
    <location>
        <begin position="384"/>
        <end position="506"/>
    </location>
</feature>
<dbReference type="InterPro" id="IPR001878">
    <property type="entry name" value="Znf_CCHC"/>
</dbReference>
<dbReference type="Proteomes" id="UP000000305">
    <property type="component" value="Unassembled WGS sequence"/>
</dbReference>
<dbReference type="InParanoid" id="E9HEN9"/>
<feature type="compositionally biased region" description="Pro residues" evidence="1">
    <location>
        <begin position="478"/>
        <end position="491"/>
    </location>
</feature>
<dbReference type="AlphaFoldDB" id="E9HEN9"/>
<feature type="compositionally biased region" description="Basic and acidic residues" evidence="1">
    <location>
        <begin position="23"/>
        <end position="45"/>
    </location>
</feature>
<feature type="compositionally biased region" description="Polar residues" evidence="1">
    <location>
        <begin position="403"/>
        <end position="424"/>
    </location>
</feature>
<dbReference type="EMBL" id="GL732630">
    <property type="protein sequence ID" value="EFX69811.1"/>
    <property type="molecule type" value="Genomic_DNA"/>
</dbReference>
<dbReference type="GO" id="GO:0008270">
    <property type="term" value="F:zinc ion binding"/>
    <property type="evidence" value="ECO:0007669"/>
    <property type="project" value="InterPro"/>
</dbReference>
<reference evidence="3 4" key="1">
    <citation type="journal article" date="2011" name="Science">
        <title>The ecoresponsive genome of Daphnia pulex.</title>
        <authorList>
            <person name="Colbourne J.K."/>
            <person name="Pfrender M.E."/>
            <person name="Gilbert D."/>
            <person name="Thomas W.K."/>
            <person name="Tucker A."/>
            <person name="Oakley T.H."/>
            <person name="Tokishita S."/>
            <person name="Aerts A."/>
            <person name="Arnold G.J."/>
            <person name="Basu M.K."/>
            <person name="Bauer D.J."/>
            <person name="Caceres C.E."/>
            <person name="Carmel L."/>
            <person name="Casola C."/>
            <person name="Choi J.H."/>
            <person name="Detter J.C."/>
            <person name="Dong Q."/>
            <person name="Dusheyko S."/>
            <person name="Eads B.D."/>
            <person name="Frohlich T."/>
            <person name="Geiler-Samerotte K.A."/>
            <person name="Gerlach D."/>
            <person name="Hatcher P."/>
            <person name="Jogdeo S."/>
            <person name="Krijgsveld J."/>
            <person name="Kriventseva E.V."/>
            <person name="Kultz D."/>
            <person name="Laforsch C."/>
            <person name="Lindquist E."/>
            <person name="Lopez J."/>
            <person name="Manak J.R."/>
            <person name="Muller J."/>
            <person name="Pangilinan J."/>
            <person name="Patwardhan R.P."/>
            <person name="Pitluck S."/>
            <person name="Pritham E.J."/>
            <person name="Rechtsteiner A."/>
            <person name="Rho M."/>
            <person name="Rogozin I.B."/>
            <person name="Sakarya O."/>
            <person name="Salamov A."/>
            <person name="Schaack S."/>
            <person name="Shapiro H."/>
            <person name="Shiga Y."/>
            <person name="Skalitzky C."/>
            <person name="Smith Z."/>
            <person name="Souvorov A."/>
            <person name="Sung W."/>
            <person name="Tang Z."/>
            <person name="Tsuchiya D."/>
            <person name="Tu H."/>
            <person name="Vos H."/>
            <person name="Wang M."/>
            <person name="Wolf Y.I."/>
            <person name="Yamagata H."/>
            <person name="Yamada T."/>
            <person name="Ye Y."/>
            <person name="Shaw J.R."/>
            <person name="Andrews J."/>
            <person name="Crease T.J."/>
            <person name="Tang H."/>
            <person name="Lucas S.M."/>
            <person name="Robertson H.M."/>
            <person name="Bork P."/>
            <person name="Koonin E.V."/>
            <person name="Zdobnov E.M."/>
            <person name="Grigoriev I.V."/>
            <person name="Lynch M."/>
            <person name="Boore J.L."/>
        </authorList>
    </citation>
    <scope>NUCLEOTIDE SEQUENCE [LARGE SCALE GENOMIC DNA]</scope>
</reference>
<protein>
    <recommendedName>
        <fullName evidence="2">CCHC-type domain-containing protein</fullName>
    </recommendedName>
</protein>
<dbReference type="PANTHER" id="PTHR33223:SF6">
    <property type="entry name" value="CCHC-TYPE DOMAIN-CONTAINING PROTEIN"/>
    <property type="match status" value="1"/>
</dbReference>
<proteinExistence type="predicted"/>
<sequence>MADDKYGNSFRPNVHGGAAREFSAGDRNGRRNEKRNYDADDDQWRKGKFTHSRRSSDTPSSDSDADSFYVEYQPSDEPTNGNKPKRYHNTSPIRRNLPKKENDGKEVRTFSDTHKGRGAITMLNQIQNYTGSPAVRFDRWIKLFDNVVAMSNWNNSEIVSMLSTKMSGEAYDFLQNIMESDTIDYNKIKALFQENFHGDEDADFYQEKFDEMQRKPKENILNYAFRLKTIYQRAYPSNKLETQDEKSSQLQFLRQKFLQGLEPELQHIIRYKKVSSFQELVAITQKYAKRVQLEQNDKEKTVFVNAVSTNQTDSLLIKAIEKQSDSINAIATSLKFGNKPAEPPTFQNSATVNSNFSQQMEQLTESMINLGGLLSSSIQKDISRNQQRGGQSNGYNQQNQSSFFNPTPQNNFNKSRPGNRFQQPPSGPPVETYNFSGRPLLPHFTQPNFPQQQLAPPSNYPTSQFQQLPQPFPRTTQQPPPQQFQQPPRPPQVTFQQPNQNFNPRPSAMRCTNCGMSNHNIKTCFRAQRSALDANVCFYCKMSGHRANLCPNRPNVIRSALPVSTQTQGNA</sequence>
<name>E9HEN9_DAPPU</name>
<dbReference type="SUPFAM" id="SSF57756">
    <property type="entry name" value="Retrovirus zinc finger-like domains"/>
    <property type="match status" value="1"/>
</dbReference>
<dbReference type="PhylomeDB" id="E9HEN9"/>
<dbReference type="KEGG" id="dpx:DAPPUDRAFT_258033"/>
<accession>E9HEN9</accession>
<gene>
    <name evidence="3" type="ORF">DAPPUDRAFT_258033</name>
</gene>